<keyword evidence="1" id="KW-0472">Membrane</keyword>
<sequence>MATITKLSSFVFLFVILANSEALSSAKEPTIPASPGILPYVTSPDISSFFPTPSDDQPMSLVGPAPAPSSGAFDGKMTSNSARLNYGNAIVVVMLCSFLLVSTIVNA</sequence>
<keyword evidence="2" id="KW-0732">Signal</keyword>
<reference evidence="3 4" key="1">
    <citation type="journal article" date="2023" name="Plants (Basel)">
        <title>Bridging the Gap: Combining Genomics and Transcriptomics Approaches to Understand Stylosanthes scabra, an Orphan Legume from the Brazilian Caatinga.</title>
        <authorList>
            <person name="Ferreira-Neto J.R.C."/>
            <person name="da Silva M.D."/>
            <person name="Binneck E."/>
            <person name="de Melo N.F."/>
            <person name="da Silva R.H."/>
            <person name="de Melo A.L.T.M."/>
            <person name="Pandolfi V."/>
            <person name="Bustamante F.O."/>
            <person name="Brasileiro-Vidal A.C."/>
            <person name="Benko-Iseppon A.M."/>
        </authorList>
    </citation>
    <scope>NUCLEOTIDE SEQUENCE [LARGE SCALE GENOMIC DNA]</scope>
    <source>
        <tissue evidence="3">Leaves</tissue>
    </source>
</reference>
<comment type="caution">
    <text evidence="3">The sequence shown here is derived from an EMBL/GenBank/DDBJ whole genome shotgun (WGS) entry which is preliminary data.</text>
</comment>
<feature type="signal peptide" evidence="2">
    <location>
        <begin position="1"/>
        <end position="26"/>
    </location>
</feature>
<protein>
    <recommendedName>
        <fullName evidence="5">Transmembrane protein</fullName>
    </recommendedName>
</protein>
<evidence type="ECO:0000256" key="1">
    <source>
        <dbReference type="SAM" id="Phobius"/>
    </source>
</evidence>
<evidence type="ECO:0000313" key="4">
    <source>
        <dbReference type="Proteomes" id="UP001341840"/>
    </source>
</evidence>
<evidence type="ECO:0000256" key="2">
    <source>
        <dbReference type="SAM" id="SignalP"/>
    </source>
</evidence>
<gene>
    <name evidence="3" type="ORF">PIB30_022845</name>
</gene>
<evidence type="ECO:0000313" key="3">
    <source>
        <dbReference type="EMBL" id="MED6181818.1"/>
    </source>
</evidence>
<keyword evidence="1" id="KW-0812">Transmembrane</keyword>
<accession>A0ABU6WCU6</accession>
<keyword evidence="1" id="KW-1133">Transmembrane helix</keyword>
<name>A0ABU6WCU6_9FABA</name>
<organism evidence="3 4">
    <name type="scientific">Stylosanthes scabra</name>
    <dbReference type="NCBI Taxonomy" id="79078"/>
    <lineage>
        <taxon>Eukaryota</taxon>
        <taxon>Viridiplantae</taxon>
        <taxon>Streptophyta</taxon>
        <taxon>Embryophyta</taxon>
        <taxon>Tracheophyta</taxon>
        <taxon>Spermatophyta</taxon>
        <taxon>Magnoliopsida</taxon>
        <taxon>eudicotyledons</taxon>
        <taxon>Gunneridae</taxon>
        <taxon>Pentapetalae</taxon>
        <taxon>rosids</taxon>
        <taxon>fabids</taxon>
        <taxon>Fabales</taxon>
        <taxon>Fabaceae</taxon>
        <taxon>Papilionoideae</taxon>
        <taxon>50 kb inversion clade</taxon>
        <taxon>dalbergioids sensu lato</taxon>
        <taxon>Dalbergieae</taxon>
        <taxon>Pterocarpus clade</taxon>
        <taxon>Stylosanthes</taxon>
    </lineage>
</organism>
<keyword evidence="4" id="KW-1185">Reference proteome</keyword>
<dbReference type="EMBL" id="JASCZI010181321">
    <property type="protein sequence ID" value="MED6181818.1"/>
    <property type="molecule type" value="Genomic_DNA"/>
</dbReference>
<dbReference type="Proteomes" id="UP001341840">
    <property type="component" value="Unassembled WGS sequence"/>
</dbReference>
<feature type="chain" id="PRO_5047180966" description="Transmembrane protein" evidence="2">
    <location>
        <begin position="27"/>
        <end position="107"/>
    </location>
</feature>
<evidence type="ECO:0008006" key="5">
    <source>
        <dbReference type="Google" id="ProtNLM"/>
    </source>
</evidence>
<proteinExistence type="predicted"/>
<feature type="transmembrane region" description="Helical" evidence="1">
    <location>
        <begin position="86"/>
        <end position="105"/>
    </location>
</feature>